<dbReference type="SMART" id="SM01037">
    <property type="entry name" value="Bet_v_1"/>
    <property type="match status" value="3"/>
</dbReference>
<organism evidence="3 4">
    <name type="scientific">Vigna unguiculata</name>
    <name type="common">Cowpea</name>
    <dbReference type="NCBI Taxonomy" id="3917"/>
    <lineage>
        <taxon>Eukaryota</taxon>
        <taxon>Viridiplantae</taxon>
        <taxon>Streptophyta</taxon>
        <taxon>Embryophyta</taxon>
        <taxon>Tracheophyta</taxon>
        <taxon>Spermatophyta</taxon>
        <taxon>Magnoliopsida</taxon>
        <taxon>eudicotyledons</taxon>
        <taxon>Gunneridae</taxon>
        <taxon>Pentapetalae</taxon>
        <taxon>rosids</taxon>
        <taxon>fabids</taxon>
        <taxon>Fabales</taxon>
        <taxon>Fabaceae</taxon>
        <taxon>Papilionoideae</taxon>
        <taxon>50 kb inversion clade</taxon>
        <taxon>NPAAA clade</taxon>
        <taxon>indigoferoid/millettioid clade</taxon>
        <taxon>Phaseoleae</taxon>
        <taxon>Vigna</taxon>
    </lineage>
</organism>
<evidence type="ECO:0000259" key="2">
    <source>
        <dbReference type="SMART" id="SM01037"/>
    </source>
</evidence>
<feature type="domain" description="Bet v I/Major latex protein" evidence="2">
    <location>
        <begin position="2"/>
        <end position="152"/>
    </location>
</feature>
<dbReference type="GO" id="GO:0006952">
    <property type="term" value="P:defense response"/>
    <property type="evidence" value="ECO:0007669"/>
    <property type="project" value="InterPro"/>
</dbReference>
<dbReference type="Proteomes" id="UP000501690">
    <property type="component" value="Linkage Group LG3"/>
</dbReference>
<accession>A0A4D6LBD1</accession>
<feature type="domain" description="Bet v I/Major latex protein" evidence="2">
    <location>
        <begin position="318"/>
        <end position="468"/>
    </location>
</feature>
<dbReference type="InterPro" id="IPR000916">
    <property type="entry name" value="Bet_v_I/MLP"/>
</dbReference>
<dbReference type="PANTHER" id="PTHR31338">
    <property type="entry name" value="POLYKETIDE CYCLASE/DEHYDRASE AND LIPID TRANSPORT SUPERFAMILY PROTEIN"/>
    <property type="match status" value="1"/>
</dbReference>
<dbReference type="InterPro" id="IPR052006">
    <property type="entry name" value="MLP-like"/>
</dbReference>
<protein>
    <recommendedName>
        <fullName evidence="2">Bet v I/Major latex protein domain-containing protein</fullName>
    </recommendedName>
</protein>
<dbReference type="InterPro" id="IPR023393">
    <property type="entry name" value="START-like_dom_sf"/>
</dbReference>
<proteinExistence type="inferred from homology"/>
<gene>
    <name evidence="3" type="ORF">DEO72_LG3g403</name>
</gene>
<evidence type="ECO:0000313" key="4">
    <source>
        <dbReference type="Proteomes" id="UP000501690"/>
    </source>
</evidence>
<feature type="domain" description="Bet v I/Major latex protein" evidence="2">
    <location>
        <begin position="160"/>
        <end position="310"/>
    </location>
</feature>
<comment type="similarity">
    <text evidence="1">Belongs to the MLP family.</text>
</comment>
<dbReference type="AlphaFoldDB" id="A0A4D6LBD1"/>
<evidence type="ECO:0000313" key="3">
    <source>
        <dbReference type="EMBL" id="QCD85882.1"/>
    </source>
</evidence>
<keyword evidence="4" id="KW-1185">Reference proteome</keyword>
<reference evidence="3 4" key="1">
    <citation type="submission" date="2019-04" db="EMBL/GenBank/DDBJ databases">
        <title>An improved genome assembly and genetic linkage map for asparagus bean, Vigna unguiculata ssp. sesquipedialis.</title>
        <authorList>
            <person name="Xia Q."/>
            <person name="Zhang R."/>
            <person name="Dong Y."/>
        </authorList>
    </citation>
    <scope>NUCLEOTIDE SEQUENCE [LARGE SCALE GENOMIC DNA]</scope>
    <source>
        <tissue evidence="3">Leaf</tissue>
    </source>
</reference>
<dbReference type="PANTHER" id="PTHR31338:SF16">
    <property type="entry name" value="POLYKETIDE CYCLASE_DEHYDRASE AND LIPID TRANSPORT SUPERFAMILY PROTEIN"/>
    <property type="match status" value="1"/>
</dbReference>
<dbReference type="Pfam" id="PF00407">
    <property type="entry name" value="Bet_v_1"/>
    <property type="match status" value="3"/>
</dbReference>
<evidence type="ECO:0000256" key="1">
    <source>
        <dbReference type="ARBA" id="ARBA00038242"/>
    </source>
</evidence>
<dbReference type="Gene3D" id="3.30.530.20">
    <property type="match status" value="3"/>
</dbReference>
<dbReference type="EMBL" id="CP039347">
    <property type="protein sequence ID" value="QCD85882.1"/>
    <property type="molecule type" value="Genomic_DNA"/>
</dbReference>
<dbReference type="CDD" id="cd07816">
    <property type="entry name" value="Bet_v1-like"/>
    <property type="match status" value="3"/>
</dbReference>
<dbReference type="SUPFAM" id="SSF55961">
    <property type="entry name" value="Bet v1-like"/>
    <property type="match status" value="3"/>
</dbReference>
<sequence length="468" mass="53894">MTLAGKITTEIGVHATAAKWFNLFAKQLHNVQNLAERVHGTKLHRGQDWHHPESIKQWTYVIDGKVTTCQESIESIDEANKTITYKLFNGDIDQHFKVFKFIFQAIDKNSGGAIIKWTIEYERVSEDVDPPYGYVEYLHKSTRDIDAHLLKAYSSLIIMTLAGKITTEIGVHATAAKWFNLFAKQLHHVQNLAERVHGTKLHRGQDWHHPESIKQWTYVIDGKVTTCQESIESVDEANKTITFKVFNGDIDHQFKVFKFIFQAIDKNSGGAIIKWTIEYERVSEDVDPPYGYIEYLHKSTRDIDAHLLKAYSSLIIMTLAGKITTEIGVHATAEKWFNLFAKQLHHVQNLAERVHGTKLHHGEDWHHPESIKHWTYVIDGKVTTCLESIESVDEANKTITFKVFDGDIDQHFKVFKIIFQAIDKNNGGAILKWTIEYERVSEEVDPPYGYVEYLHKFTRDIDAHLLKA</sequence>
<name>A0A4D6LBD1_VIGUN</name>